<dbReference type="STRING" id="39946.A2YBD6"/>
<dbReference type="PANTHER" id="PTHR12542:SF113">
    <property type="entry name" value="EXOCYST SUBUNIT EXO70 FAMILY PROTEIN"/>
    <property type="match status" value="1"/>
</dbReference>
<accession>A2YBD6</accession>
<dbReference type="GO" id="GO:0005546">
    <property type="term" value="F:phosphatidylinositol-4,5-bisphosphate binding"/>
    <property type="evidence" value="ECO:0007669"/>
    <property type="project" value="InterPro"/>
</dbReference>
<feature type="domain" description="Exocyst complex subunit Exo70 C-terminal" evidence="5">
    <location>
        <begin position="245"/>
        <end position="589"/>
    </location>
</feature>
<dbReference type="OrthoDB" id="1922221at2759"/>
<sequence length="594" mass="66304">MAVQSAAIGNPGISDDSAAEPGRRMLGAAEEAVNRWVSREAAADGGYGVSDFPALAAAVKDLISLGSHGGAYSQRAKLALESAMGHLEDDFCQVLISGTYFHPPDNLQASLYDSIALPVRSSSFSSITNLEAASLSSFTTSSSDDRWTYCTGHSRDSFSLEKVHLYLIDPEASTLLKEIAELMMLAGHESNLSHAYGEIRNSTLMQCLCLFGVQIDLNSYNPRASPSESGFNMLLDLDGQKMEIWIQALRVIIGTVLPEERQACTQIFGSDSKVEEDCFARATTRFIQQLFAFGSLIANVKDEQYEKVPLLVQMLEEFLKLKPSIEALRYGDAKDAISQEADMLLEKLREEAVRLLLKFSEAQINHESYDNETIVLNGSVLSFPQYTMGVIKLLAGYSDTLNIILPVEVGGVGTVTTSPWKSYVLTLLTRLQLNIEEKSKSYKDECLRNVFLMNNAMYVLEKARSPDLKILLGDNWVTKQLVQVEQHATAYLRASWTEPLFQLKDKGINYTERSLILTKKFKNFNSIFGEISRVQTTWKVPNPQLRQHLRLVILQQVIPAYRAFVGRFGMLLNSKFIKYTLEDIENNVLDLFEG</sequence>
<protein>
    <recommendedName>
        <fullName evidence="3">Exocyst subunit Exo70 family protein</fullName>
    </recommendedName>
</protein>
<dbReference type="SMR" id="A2YBD6"/>
<dbReference type="OMA" id="FPQYTMG"/>
<evidence type="ECO:0000256" key="2">
    <source>
        <dbReference type="ARBA" id="ARBA00022448"/>
    </source>
</evidence>
<proteinExistence type="inferred from homology"/>
<evidence type="ECO:0000256" key="4">
    <source>
        <dbReference type="SAM" id="MobiDB-lite"/>
    </source>
</evidence>
<dbReference type="GO" id="GO:0015031">
    <property type="term" value="P:protein transport"/>
    <property type="evidence" value="ECO:0007669"/>
    <property type="project" value="UniProtKB-KW"/>
</dbReference>
<dbReference type="GO" id="GO:0006887">
    <property type="term" value="P:exocytosis"/>
    <property type="evidence" value="ECO:0007669"/>
    <property type="project" value="UniProtKB-KW"/>
</dbReference>
<dbReference type="HOGENOM" id="CLU_010236_5_1_1"/>
<evidence type="ECO:0000313" key="7">
    <source>
        <dbReference type="Proteomes" id="UP000007015"/>
    </source>
</evidence>
<keyword evidence="7" id="KW-1185">Reference proteome</keyword>
<name>A2YBD6_ORYSI</name>
<dbReference type="InterPro" id="IPR004140">
    <property type="entry name" value="Exo70"/>
</dbReference>
<dbReference type="Proteomes" id="UP000007015">
    <property type="component" value="Chromosome 6"/>
</dbReference>
<dbReference type="PANTHER" id="PTHR12542">
    <property type="entry name" value="EXOCYST COMPLEX PROTEIN EXO70"/>
    <property type="match status" value="1"/>
</dbReference>
<dbReference type="GO" id="GO:0000145">
    <property type="term" value="C:exocyst"/>
    <property type="evidence" value="ECO:0007669"/>
    <property type="project" value="InterPro"/>
</dbReference>
<comment type="similarity">
    <text evidence="1 3">Belongs to the EXO70 family.</text>
</comment>
<evidence type="ECO:0000256" key="3">
    <source>
        <dbReference type="RuleBase" id="RU365026"/>
    </source>
</evidence>
<organism evidence="6 7">
    <name type="scientific">Oryza sativa subsp. indica</name>
    <name type="common">Rice</name>
    <dbReference type="NCBI Taxonomy" id="39946"/>
    <lineage>
        <taxon>Eukaryota</taxon>
        <taxon>Viridiplantae</taxon>
        <taxon>Streptophyta</taxon>
        <taxon>Embryophyta</taxon>
        <taxon>Tracheophyta</taxon>
        <taxon>Spermatophyta</taxon>
        <taxon>Magnoliopsida</taxon>
        <taxon>Liliopsida</taxon>
        <taxon>Poales</taxon>
        <taxon>Poaceae</taxon>
        <taxon>BOP clade</taxon>
        <taxon>Oryzoideae</taxon>
        <taxon>Oryzeae</taxon>
        <taxon>Oryzinae</taxon>
        <taxon>Oryza</taxon>
        <taxon>Oryza sativa</taxon>
    </lineage>
</organism>
<dbReference type="InterPro" id="IPR016159">
    <property type="entry name" value="Cullin_repeat-like_dom_sf"/>
</dbReference>
<dbReference type="AlphaFoldDB" id="A2YBD6"/>
<dbReference type="Gramene" id="BGIOSGA022640-TA">
    <property type="protein sequence ID" value="BGIOSGA022640-PA"/>
    <property type="gene ID" value="BGIOSGA022640"/>
</dbReference>
<feature type="region of interest" description="Disordered" evidence="4">
    <location>
        <begin position="1"/>
        <end position="21"/>
    </location>
</feature>
<evidence type="ECO:0000256" key="1">
    <source>
        <dbReference type="ARBA" id="ARBA00006756"/>
    </source>
</evidence>
<keyword evidence="3" id="KW-0268">Exocytosis</keyword>
<reference evidence="6 7" key="1">
    <citation type="journal article" date="2005" name="PLoS Biol.">
        <title>The genomes of Oryza sativa: a history of duplications.</title>
        <authorList>
            <person name="Yu J."/>
            <person name="Wang J."/>
            <person name="Lin W."/>
            <person name="Li S."/>
            <person name="Li H."/>
            <person name="Zhou J."/>
            <person name="Ni P."/>
            <person name="Dong W."/>
            <person name="Hu S."/>
            <person name="Zeng C."/>
            <person name="Zhang J."/>
            <person name="Zhang Y."/>
            <person name="Li R."/>
            <person name="Xu Z."/>
            <person name="Li S."/>
            <person name="Li X."/>
            <person name="Zheng H."/>
            <person name="Cong L."/>
            <person name="Lin L."/>
            <person name="Yin J."/>
            <person name="Geng J."/>
            <person name="Li G."/>
            <person name="Shi J."/>
            <person name="Liu J."/>
            <person name="Lv H."/>
            <person name="Li J."/>
            <person name="Wang J."/>
            <person name="Deng Y."/>
            <person name="Ran L."/>
            <person name="Shi X."/>
            <person name="Wang X."/>
            <person name="Wu Q."/>
            <person name="Li C."/>
            <person name="Ren X."/>
            <person name="Wang J."/>
            <person name="Wang X."/>
            <person name="Li D."/>
            <person name="Liu D."/>
            <person name="Zhang X."/>
            <person name="Ji Z."/>
            <person name="Zhao W."/>
            <person name="Sun Y."/>
            <person name="Zhang Z."/>
            <person name="Bao J."/>
            <person name="Han Y."/>
            <person name="Dong L."/>
            <person name="Ji J."/>
            <person name="Chen P."/>
            <person name="Wu S."/>
            <person name="Liu J."/>
            <person name="Xiao Y."/>
            <person name="Bu D."/>
            <person name="Tan J."/>
            <person name="Yang L."/>
            <person name="Ye C."/>
            <person name="Zhang J."/>
            <person name="Xu J."/>
            <person name="Zhou Y."/>
            <person name="Yu Y."/>
            <person name="Zhang B."/>
            <person name="Zhuang S."/>
            <person name="Wei H."/>
            <person name="Liu B."/>
            <person name="Lei M."/>
            <person name="Yu H."/>
            <person name="Li Y."/>
            <person name="Xu H."/>
            <person name="Wei S."/>
            <person name="He X."/>
            <person name="Fang L."/>
            <person name="Zhang Z."/>
            <person name="Zhang Y."/>
            <person name="Huang X."/>
            <person name="Su Z."/>
            <person name="Tong W."/>
            <person name="Li J."/>
            <person name="Tong Z."/>
            <person name="Li S."/>
            <person name="Ye J."/>
            <person name="Wang L."/>
            <person name="Fang L."/>
            <person name="Lei T."/>
            <person name="Chen C."/>
            <person name="Chen H."/>
            <person name="Xu Z."/>
            <person name="Li H."/>
            <person name="Huang H."/>
            <person name="Zhang F."/>
            <person name="Xu H."/>
            <person name="Li N."/>
            <person name="Zhao C."/>
            <person name="Li S."/>
            <person name="Dong L."/>
            <person name="Huang Y."/>
            <person name="Li L."/>
            <person name="Xi Y."/>
            <person name="Qi Q."/>
            <person name="Li W."/>
            <person name="Zhang B."/>
            <person name="Hu W."/>
            <person name="Zhang Y."/>
            <person name="Tian X."/>
            <person name="Jiao Y."/>
            <person name="Liang X."/>
            <person name="Jin J."/>
            <person name="Gao L."/>
            <person name="Zheng W."/>
            <person name="Hao B."/>
            <person name="Liu S."/>
            <person name="Wang W."/>
            <person name="Yuan L."/>
            <person name="Cao M."/>
            <person name="McDermott J."/>
            <person name="Samudrala R."/>
            <person name="Wang J."/>
            <person name="Wong G.K."/>
            <person name="Yang H."/>
        </authorList>
    </citation>
    <scope>NUCLEOTIDE SEQUENCE [LARGE SCALE GENOMIC DNA]</scope>
    <source>
        <strain evidence="7">cv. 93-11</strain>
    </source>
</reference>
<dbReference type="SUPFAM" id="SSF74788">
    <property type="entry name" value="Cullin repeat-like"/>
    <property type="match status" value="1"/>
</dbReference>
<dbReference type="Pfam" id="PF03081">
    <property type="entry name" value="Exo70_C"/>
    <property type="match status" value="1"/>
</dbReference>
<evidence type="ECO:0000313" key="6">
    <source>
        <dbReference type="EMBL" id="EAZ00397.1"/>
    </source>
</evidence>
<gene>
    <name evidence="6" type="ORF">OsI_22412</name>
</gene>
<dbReference type="EMBL" id="CM000131">
    <property type="protein sequence ID" value="EAZ00397.1"/>
    <property type="molecule type" value="Genomic_DNA"/>
</dbReference>
<dbReference type="InterPro" id="IPR046364">
    <property type="entry name" value="Exo70_C"/>
</dbReference>
<keyword evidence="3" id="KW-0653">Protein transport</keyword>
<evidence type="ECO:0000259" key="5">
    <source>
        <dbReference type="Pfam" id="PF03081"/>
    </source>
</evidence>
<keyword evidence="2 3" id="KW-0813">Transport</keyword>
<dbReference type="Gene3D" id="1.20.1280.170">
    <property type="entry name" value="Exocyst complex component Exo70"/>
    <property type="match status" value="1"/>
</dbReference>
<comment type="function">
    <text evidence="3">Component of the exocyst complex.</text>
</comment>